<accession>A0ABY9YW13</accession>
<name>A0ABY9YW13_9GAMM</name>
<evidence type="ECO:0000256" key="2">
    <source>
        <dbReference type="ARBA" id="ARBA00022475"/>
    </source>
</evidence>
<keyword evidence="4 6" id="KW-1133">Transmembrane helix</keyword>
<evidence type="ECO:0000256" key="3">
    <source>
        <dbReference type="ARBA" id="ARBA00022692"/>
    </source>
</evidence>
<dbReference type="InterPro" id="IPR007895">
    <property type="entry name" value="MASE1"/>
</dbReference>
<feature type="domain" description="MASE1" evidence="7">
    <location>
        <begin position="15"/>
        <end position="288"/>
    </location>
</feature>
<protein>
    <submittedName>
        <fullName evidence="8">MASE1 domain-containing protein</fullName>
    </submittedName>
</protein>
<evidence type="ECO:0000313" key="9">
    <source>
        <dbReference type="Proteomes" id="UP001302072"/>
    </source>
</evidence>
<feature type="transmembrane region" description="Helical" evidence="6">
    <location>
        <begin position="117"/>
        <end position="140"/>
    </location>
</feature>
<reference evidence="8 9" key="1">
    <citation type="submission" date="2022-12" db="EMBL/GenBank/DDBJ databases">
        <title>Two new species, Stenotrophomonas aracearum and Stenotrophomonas oahuensis, isolated from Anthurium (Araceae family) in Hawaii.</title>
        <authorList>
            <person name="Chunag S.C."/>
            <person name="Dobhal S."/>
            <person name="Alvarez A."/>
            <person name="Arif M."/>
        </authorList>
    </citation>
    <scope>NUCLEOTIDE SEQUENCE [LARGE SCALE GENOMIC DNA]</scope>
    <source>
        <strain evidence="8 9">A5586</strain>
    </source>
</reference>
<dbReference type="Pfam" id="PF05231">
    <property type="entry name" value="MASE1"/>
    <property type="match status" value="1"/>
</dbReference>
<feature type="transmembrane region" description="Helical" evidence="6">
    <location>
        <begin position="152"/>
        <end position="175"/>
    </location>
</feature>
<evidence type="ECO:0000256" key="5">
    <source>
        <dbReference type="ARBA" id="ARBA00023136"/>
    </source>
</evidence>
<evidence type="ECO:0000313" key="8">
    <source>
        <dbReference type="EMBL" id="WNH54374.1"/>
    </source>
</evidence>
<evidence type="ECO:0000256" key="4">
    <source>
        <dbReference type="ARBA" id="ARBA00022989"/>
    </source>
</evidence>
<keyword evidence="9" id="KW-1185">Reference proteome</keyword>
<sequence length="506" mass="55768">MSDSKWVKGLQSRLLELPEGLLVAALYAAACWSAWHVSLDQFFLPAGIRVAALLVCRREMWPYLLLGEYVYLGCLRVPMIAKHGLDWVLISSSYQFPFAALVVHLHRRAISSHRDTWLITVAAAISVSIGVGNLALVHMLSDAPPAGGFMTVASRVVLGHYMAILTTAPLALLWMKRRGIDWAAWRGATTTYAGLSLLACGAVSVVLPETSDSAKVILQLLMAIPVVVLTCIHGWWGAAVGLPLMSILVRINTPVTGLPESFDLESFKVQLLTALAGTTLLVLGSRITHYYRQYLFQAKAQRQAIANTRASHCTGERELRNRVADLRRIGDGLDAALSETIDWLRVRGQHDVATSVLNVATVHSRKFREQANMVYPTTMEHVGLYLALQVGGIGDAWEETDRLVQPYLLGDPCRLSLDLQLTTYRAMIEAVSLLLEHEPGQLKIRGKCGSYQSSKGILVTVGTLDTRHRLSRSTATMAVGRLSGRTQAYGGTVECHRNRIRMFFKE</sequence>
<gene>
    <name evidence="8" type="ORF">PDM29_08880</name>
</gene>
<evidence type="ECO:0000256" key="1">
    <source>
        <dbReference type="ARBA" id="ARBA00004651"/>
    </source>
</evidence>
<evidence type="ECO:0000259" key="7">
    <source>
        <dbReference type="Pfam" id="PF05231"/>
    </source>
</evidence>
<dbReference type="EMBL" id="CP115541">
    <property type="protein sequence ID" value="WNH54374.1"/>
    <property type="molecule type" value="Genomic_DNA"/>
</dbReference>
<feature type="transmembrane region" description="Helical" evidence="6">
    <location>
        <begin position="187"/>
        <end position="208"/>
    </location>
</feature>
<dbReference type="RefSeq" id="WP_311193475.1">
    <property type="nucleotide sequence ID" value="NZ_CP115541.1"/>
</dbReference>
<evidence type="ECO:0000256" key="6">
    <source>
        <dbReference type="SAM" id="Phobius"/>
    </source>
</evidence>
<dbReference type="Proteomes" id="UP001302072">
    <property type="component" value="Chromosome"/>
</dbReference>
<feature type="transmembrane region" description="Helical" evidence="6">
    <location>
        <begin position="220"/>
        <end position="242"/>
    </location>
</feature>
<keyword evidence="5 6" id="KW-0472">Membrane</keyword>
<keyword evidence="3 6" id="KW-0812">Transmembrane</keyword>
<organism evidence="8 9">
    <name type="scientific">Stenotrophomonas oahuensis</name>
    <dbReference type="NCBI Taxonomy" id="3003271"/>
    <lineage>
        <taxon>Bacteria</taxon>
        <taxon>Pseudomonadati</taxon>
        <taxon>Pseudomonadota</taxon>
        <taxon>Gammaproteobacteria</taxon>
        <taxon>Lysobacterales</taxon>
        <taxon>Lysobacteraceae</taxon>
        <taxon>Stenotrophomonas</taxon>
    </lineage>
</organism>
<comment type="subcellular location">
    <subcellularLocation>
        <location evidence="1">Cell membrane</location>
        <topology evidence="1">Multi-pass membrane protein</topology>
    </subcellularLocation>
</comment>
<feature type="transmembrane region" description="Helical" evidence="6">
    <location>
        <begin position="20"/>
        <end position="39"/>
    </location>
</feature>
<proteinExistence type="predicted"/>
<keyword evidence="2" id="KW-1003">Cell membrane</keyword>